<keyword evidence="1" id="KW-0175">Coiled coil</keyword>
<gene>
    <name evidence="2" type="ORF">SAMN02745165_00395</name>
</gene>
<dbReference type="PROSITE" id="PS51257">
    <property type="entry name" value="PROKAR_LIPOPROTEIN"/>
    <property type="match status" value="1"/>
</dbReference>
<evidence type="ECO:0008006" key="4">
    <source>
        <dbReference type="Google" id="ProtNLM"/>
    </source>
</evidence>
<accession>A0A1M6C492</accession>
<evidence type="ECO:0000313" key="2">
    <source>
        <dbReference type="EMBL" id="SHI55611.1"/>
    </source>
</evidence>
<evidence type="ECO:0000256" key="1">
    <source>
        <dbReference type="SAM" id="Coils"/>
    </source>
</evidence>
<dbReference type="AlphaFoldDB" id="A0A1M6C492"/>
<dbReference type="RefSeq" id="WP_072905060.1">
    <property type="nucleotide sequence ID" value="NZ_FQZT01000001.1"/>
</dbReference>
<protein>
    <recommendedName>
        <fullName evidence="4">DUF4398 domain-containing protein</fullName>
    </recommendedName>
</protein>
<dbReference type="Proteomes" id="UP000184171">
    <property type="component" value="Unassembled WGS sequence"/>
</dbReference>
<reference evidence="2 3" key="1">
    <citation type="submission" date="2016-11" db="EMBL/GenBank/DDBJ databases">
        <authorList>
            <person name="Jaros S."/>
            <person name="Januszkiewicz K."/>
            <person name="Wedrychowicz H."/>
        </authorList>
    </citation>
    <scope>NUCLEOTIDE SEQUENCE [LARGE SCALE GENOMIC DNA]</scope>
    <source>
        <strain evidence="2 3">DSM 5091</strain>
    </source>
</reference>
<feature type="coiled-coil region" evidence="1">
    <location>
        <begin position="93"/>
        <end position="127"/>
    </location>
</feature>
<sequence>MRWFLLLGLLVLGACSHLPIAKKMTPQESTHGEKQLVQAAIDQYRLSGETELLQQLAEQEVDSYWGRYADALLRLSAELELLKDRSAKGEVDCGQLVAEQEALQQENELLNQKIEQLKKLLIELEQRPR</sequence>
<organism evidence="2 3">
    <name type="scientific">Malonomonas rubra DSM 5091</name>
    <dbReference type="NCBI Taxonomy" id="1122189"/>
    <lineage>
        <taxon>Bacteria</taxon>
        <taxon>Pseudomonadati</taxon>
        <taxon>Thermodesulfobacteriota</taxon>
        <taxon>Desulfuromonadia</taxon>
        <taxon>Desulfuromonadales</taxon>
        <taxon>Geopsychrobacteraceae</taxon>
        <taxon>Malonomonas</taxon>
    </lineage>
</organism>
<evidence type="ECO:0000313" key="3">
    <source>
        <dbReference type="Proteomes" id="UP000184171"/>
    </source>
</evidence>
<keyword evidence="3" id="KW-1185">Reference proteome</keyword>
<proteinExistence type="predicted"/>
<name>A0A1M6C492_MALRU</name>
<dbReference type="STRING" id="1122189.SAMN02745165_00395"/>
<dbReference type="EMBL" id="FQZT01000001">
    <property type="protein sequence ID" value="SHI55611.1"/>
    <property type="molecule type" value="Genomic_DNA"/>
</dbReference>